<keyword evidence="1" id="KW-0732">Signal</keyword>
<proteinExistence type="predicted"/>
<reference evidence="3" key="1">
    <citation type="submission" date="2019-06" db="EMBL/GenBank/DDBJ databases">
        <authorList>
            <person name="Broberg M."/>
        </authorList>
    </citation>
    <scope>NUCLEOTIDE SEQUENCE [LARGE SCALE GENOMIC DNA]</scope>
</reference>
<evidence type="ECO:0000313" key="3">
    <source>
        <dbReference type="Proteomes" id="UP000754883"/>
    </source>
</evidence>
<reference evidence="2 3" key="2">
    <citation type="submission" date="2021-10" db="EMBL/GenBank/DDBJ databases">
        <authorList>
            <person name="Piombo E."/>
        </authorList>
    </citation>
    <scope>NUCLEOTIDE SEQUENCE [LARGE SCALE GENOMIC DNA]</scope>
</reference>
<feature type="signal peptide" evidence="1">
    <location>
        <begin position="1"/>
        <end position="19"/>
    </location>
</feature>
<evidence type="ECO:0000256" key="1">
    <source>
        <dbReference type="SAM" id="SignalP"/>
    </source>
</evidence>
<comment type="caution">
    <text evidence="2">The sequence shown here is derived from an EMBL/GenBank/DDBJ whole genome shotgun (WGS) entry which is preliminary data.</text>
</comment>
<accession>A0A9N9UFX2</accession>
<name>A0A9N9UFX2_9HYPO</name>
<evidence type="ECO:0008006" key="4">
    <source>
        <dbReference type="Google" id="ProtNLM"/>
    </source>
</evidence>
<feature type="chain" id="PRO_5040471614" description="Bulb-type lectin domain-containing protein" evidence="1">
    <location>
        <begin position="20"/>
        <end position="357"/>
    </location>
</feature>
<evidence type="ECO:0000313" key="2">
    <source>
        <dbReference type="EMBL" id="CAG9984898.1"/>
    </source>
</evidence>
<dbReference type="AlphaFoldDB" id="A0A9N9UFX2"/>
<dbReference type="EMBL" id="CABFNO020001394">
    <property type="protein sequence ID" value="CAG9984898.1"/>
    <property type="molecule type" value="Genomic_DNA"/>
</dbReference>
<keyword evidence="3" id="KW-1185">Reference proteome</keyword>
<dbReference type="Proteomes" id="UP000754883">
    <property type="component" value="Unassembled WGS sequence"/>
</dbReference>
<organism evidence="2 3">
    <name type="scientific">Clonostachys byssicola</name>
    <dbReference type="NCBI Taxonomy" id="160290"/>
    <lineage>
        <taxon>Eukaryota</taxon>
        <taxon>Fungi</taxon>
        <taxon>Dikarya</taxon>
        <taxon>Ascomycota</taxon>
        <taxon>Pezizomycotina</taxon>
        <taxon>Sordariomycetes</taxon>
        <taxon>Hypocreomycetidae</taxon>
        <taxon>Hypocreales</taxon>
        <taxon>Bionectriaceae</taxon>
        <taxon>Clonostachys</taxon>
    </lineage>
</organism>
<gene>
    <name evidence="2" type="ORF">CBYS24578_00006577</name>
</gene>
<protein>
    <recommendedName>
        <fullName evidence="4">Bulb-type lectin domain-containing protein</fullName>
    </recommendedName>
</protein>
<dbReference type="OrthoDB" id="5151601at2759"/>
<sequence length="357" mass="39970">MIPTRLLVALASLLPLAVAECSKPCTSRCARALLDPVGSTLQKESCLAFIQQGEDATVPVELNAVCRLFSCLLVHRSVADRVAILIRHSSYTLDYPVQYPRFLRSGKLFQHTNLFDFSSHLRYSGIYTYSRVLSYSGILSCSRILSHSRILSYSRVLNYSGVFNDSSLFNHPGLHHYPRVYPSSLVRYPSLFCYPRILYHSYFFNHVELYVEGDSTPHNTGFRAITNGFALSWNYVPTVPGKLGIDAETGRLYALLDGRTDKLWGSTYLPLTGSLLLSFWTPAQIAAYEGSIVYVKCTRDADGYVTCGYEDQDLARLKPGQNQNVVLGKHFNSASTVISMLEYPVPAGYPTVQLRVK</sequence>